<dbReference type="Pfam" id="PF15072">
    <property type="entry name" value="HROB"/>
    <property type="match status" value="1"/>
</dbReference>
<gene>
    <name evidence="3" type="ORF">BB559_003410</name>
</gene>
<evidence type="ECO:0000313" key="3">
    <source>
        <dbReference type="EMBL" id="PVU93140.1"/>
    </source>
</evidence>
<reference evidence="3 4" key="1">
    <citation type="journal article" date="2018" name="MBio">
        <title>Comparative Genomics Reveals the Core Gene Toolbox for the Fungus-Insect Symbiosis.</title>
        <authorList>
            <person name="Wang Y."/>
            <person name="Stata M."/>
            <person name="Wang W."/>
            <person name="Stajich J.E."/>
            <person name="White M.M."/>
            <person name="Moncalvo J.M."/>
        </authorList>
    </citation>
    <scope>NUCLEOTIDE SEQUENCE [LARGE SCALE GENOMIC DNA]</scope>
    <source>
        <strain evidence="3 4">AUS-77-4</strain>
    </source>
</reference>
<dbReference type="STRING" id="61424.A0A2T9YLB8"/>
<protein>
    <recommendedName>
        <fullName evidence="2">Homologous recombination OB-fold protein OB-fold domain-containing protein</fullName>
    </recommendedName>
</protein>
<feature type="compositionally biased region" description="Polar residues" evidence="1">
    <location>
        <begin position="79"/>
        <end position="101"/>
    </location>
</feature>
<dbReference type="OrthoDB" id="21443at2759"/>
<dbReference type="GO" id="GO:0000725">
    <property type="term" value="P:recombinational repair"/>
    <property type="evidence" value="ECO:0007669"/>
    <property type="project" value="InterPro"/>
</dbReference>
<accession>A0A2T9YLB8</accession>
<feature type="region of interest" description="Disordered" evidence="1">
    <location>
        <begin position="1"/>
        <end position="48"/>
    </location>
</feature>
<feature type="compositionally biased region" description="Polar residues" evidence="1">
    <location>
        <begin position="23"/>
        <end position="48"/>
    </location>
</feature>
<feature type="region of interest" description="Disordered" evidence="1">
    <location>
        <begin position="135"/>
        <end position="166"/>
    </location>
</feature>
<feature type="region of interest" description="Disordered" evidence="1">
    <location>
        <begin position="262"/>
        <end position="291"/>
    </location>
</feature>
<dbReference type="AlphaFoldDB" id="A0A2T9YLB8"/>
<evidence type="ECO:0000256" key="1">
    <source>
        <dbReference type="SAM" id="MobiDB-lite"/>
    </source>
</evidence>
<dbReference type="PANTHER" id="PTHR14523:SF1">
    <property type="entry name" value="HOMOLOGOUS RECOMBINATION OB-FOLD PROTEIN"/>
    <property type="match status" value="1"/>
</dbReference>
<dbReference type="Proteomes" id="UP000245699">
    <property type="component" value="Unassembled WGS sequence"/>
</dbReference>
<feature type="compositionally biased region" description="Low complexity" evidence="1">
    <location>
        <begin position="273"/>
        <end position="288"/>
    </location>
</feature>
<name>A0A2T9YLB8_9FUNG</name>
<feature type="compositionally biased region" description="Polar residues" evidence="1">
    <location>
        <begin position="146"/>
        <end position="166"/>
    </location>
</feature>
<sequence>MGLEHALKKYQQRIKKSQISQSNTQTNLPKVDFTPTSHNNQTINSNSTQHQTIIQNAEETIDFDFDELDQFDFIDSPPDITSSKTPTQNKSAVSSKNQEPLVKNQTNTSYDFNDFEFDTELENLLIENDSHTEVFSNSDNTDKTIDGTQQSRGTKEYSQYQTQTIESSPVNDKFEFDFDTEGLEEYFVESEQSQSTLNSNNSLINQNKNALLSTDLPIQADTNQTLEKSNVNSNFSGFGSQRQPSLLTTIPNVDDNNFFKTPIQKRKRINPFNQDQNNSASSGGSNNSVEKQATVTKIVKTGSRISTSFDRGVPGPVGSMNLNFGLRINREDQTSIYDNNQGGFEEEERTASSLINDQDFDSKPWQTLLQECNIPEYKPSVLSHISRSESPYLKYSIKQAHDIESPRLFQYLLVLVREYFSSENDYSATLIDPTGEITASIHHEFFKVPGNEIDIGSAILLKNVPIMRSRNGKSYIVMTAKCTEKVFTPKYSSNNSRYVPSTL</sequence>
<organism evidence="3 4">
    <name type="scientific">Furculomyces boomerangus</name>
    <dbReference type="NCBI Taxonomy" id="61424"/>
    <lineage>
        <taxon>Eukaryota</taxon>
        <taxon>Fungi</taxon>
        <taxon>Fungi incertae sedis</taxon>
        <taxon>Zoopagomycota</taxon>
        <taxon>Kickxellomycotina</taxon>
        <taxon>Harpellomycetes</taxon>
        <taxon>Harpellales</taxon>
        <taxon>Harpellaceae</taxon>
        <taxon>Furculomyces</taxon>
    </lineage>
</organism>
<dbReference type="EMBL" id="MBFT01000332">
    <property type="protein sequence ID" value="PVU93140.1"/>
    <property type="molecule type" value="Genomic_DNA"/>
</dbReference>
<dbReference type="PANTHER" id="PTHR14523">
    <property type="entry name" value="UNCHARACTERIZED PROTEIN C17ORF53 HOMOLOG"/>
    <property type="match status" value="1"/>
</dbReference>
<dbReference type="InterPro" id="IPR028045">
    <property type="entry name" value="HROB"/>
</dbReference>
<feature type="domain" description="Homologous recombination OB-fold protein OB-fold" evidence="2">
    <location>
        <begin position="411"/>
        <end position="490"/>
    </location>
</feature>
<dbReference type="InterPro" id="IPR058570">
    <property type="entry name" value="HROB_OB"/>
</dbReference>
<comment type="caution">
    <text evidence="3">The sequence shown here is derived from an EMBL/GenBank/DDBJ whole genome shotgun (WGS) entry which is preliminary data.</text>
</comment>
<evidence type="ECO:0000259" key="2">
    <source>
        <dbReference type="Pfam" id="PF15072"/>
    </source>
</evidence>
<keyword evidence="4" id="KW-1185">Reference proteome</keyword>
<feature type="region of interest" description="Disordered" evidence="1">
    <location>
        <begin position="72"/>
        <end position="101"/>
    </location>
</feature>
<evidence type="ECO:0000313" key="4">
    <source>
        <dbReference type="Proteomes" id="UP000245699"/>
    </source>
</evidence>
<proteinExistence type="predicted"/>